<protein>
    <submittedName>
        <fullName evidence="14">ELKS/Rab6-interacting/CAST family member 1 isoform X5</fullName>
    </submittedName>
</protein>
<feature type="region of interest" description="Disordered" evidence="11">
    <location>
        <begin position="1"/>
        <end position="54"/>
    </location>
</feature>
<keyword evidence="4" id="KW-0597">Phosphoprotein</keyword>
<keyword evidence="13" id="KW-1185">Reference proteome</keyword>
<dbReference type="Gene3D" id="1.20.5.340">
    <property type="match status" value="1"/>
</dbReference>
<dbReference type="Proteomes" id="UP001652662">
    <property type="component" value="Chromosome 5"/>
</dbReference>
<evidence type="ECO:0000256" key="2">
    <source>
        <dbReference type="ARBA" id="ARBA00022448"/>
    </source>
</evidence>
<keyword evidence="3" id="KW-0963">Cytoplasm</keyword>
<evidence type="ECO:0000256" key="11">
    <source>
        <dbReference type="SAM" id="MobiDB-lite"/>
    </source>
</evidence>
<evidence type="ECO:0000256" key="9">
    <source>
        <dbReference type="ARBA" id="ARBA00034106"/>
    </source>
</evidence>
<name>A0ABM4PH75_EQUPR</name>
<keyword evidence="7" id="KW-0206">Cytoskeleton</keyword>
<feature type="compositionally biased region" description="Basic and acidic residues" evidence="11">
    <location>
        <begin position="800"/>
        <end position="820"/>
    </location>
</feature>
<dbReference type="PANTHER" id="PTHR18861">
    <property type="entry name" value="ELKS/RAB6-INTERACTING/CAST PROTEIN"/>
    <property type="match status" value="1"/>
</dbReference>
<keyword evidence="2" id="KW-0813">Transport</keyword>
<evidence type="ECO:0000313" key="14">
    <source>
        <dbReference type="RefSeq" id="XP_070476548.1"/>
    </source>
</evidence>
<keyword evidence="5" id="KW-0770">Synapse</keyword>
<keyword evidence="6 10" id="KW-0175">Coiled coil</keyword>
<dbReference type="PROSITE" id="PS51511">
    <property type="entry name" value="FIP_RBD"/>
    <property type="match status" value="1"/>
</dbReference>
<evidence type="ECO:0000259" key="12">
    <source>
        <dbReference type="PROSITE" id="PS51511"/>
    </source>
</evidence>
<evidence type="ECO:0000256" key="10">
    <source>
        <dbReference type="SAM" id="Coils"/>
    </source>
</evidence>
<feature type="region of interest" description="Disordered" evidence="11">
    <location>
        <begin position="800"/>
        <end position="822"/>
    </location>
</feature>
<dbReference type="PANTHER" id="PTHR18861:SF1">
    <property type="entry name" value="ELKS_RAB6-INTERACTING_CAST FAMILY MEMBER 1"/>
    <property type="match status" value="1"/>
</dbReference>
<dbReference type="InterPro" id="IPR019323">
    <property type="entry name" value="ELKS/CAST"/>
</dbReference>
<feature type="region of interest" description="Disordered" evidence="11">
    <location>
        <begin position="587"/>
        <end position="609"/>
    </location>
</feature>
<feature type="compositionally biased region" description="Basic and acidic residues" evidence="11">
    <location>
        <begin position="587"/>
        <end position="602"/>
    </location>
</feature>
<accession>A0ABM4PH75</accession>
<evidence type="ECO:0000256" key="1">
    <source>
        <dbReference type="ARBA" id="ARBA00004245"/>
    </source>
</evidence>
<dbReference type="SUPFAM" id="SSF144270">
    <property type="entry name" value="Eferin C-derminal domain-like"/>
    <property type="match status" value="1"/>
</dbReference>
<keyword evidence="8" id="KW-0966">Cell projection</keyword>
<proteinExistence type="predicted"/>
<feature type="coiled-coil region" evidence="10">
    <location>
        <begin position="151"/>
        <end position="178"/>
    </location>
</feature>
<evidence type="ECO:0000313" key="13">
    <source>
        <dbReference type="Proteomes" id="UP001652662"/>
    </source>
</evidence>
<dbReference type="Pfam" id="PF10174">
    <property type="entry name" value="Cast"/>
    <property type="match status" value="1"/>
</dbReference>
<dbReference type="InterPro" id="IPR019018">
    <property type="entry name" value="Rab-bd_FIP-RBD"/>
</dbReference>
<evidence type="ECO:0000256" key="6">
    <source>
        <dbReference type="ARBA" id="ARBA00023054"/>
    </source>
</evidence>
<dbReference type="RefSeq" id="XP_070476548.1">
    <property type="nucleotide sequence ID" value="XM_070620447.1"/>
</dbReference>
<feature type="compositionally biased region" description="Low complexity" evidence="11">
    <location>
        <begin position="17"/>
        <end position="28"/>
    </location>
</feature>
<sequence>MYGSARSVGKVEPSNQSPGRSPRLPRSPRLGHRRTNSTGGSSGSSVGGGSGKTLSMENIQSLNAAYATSGPMYLSDHENVGSETPKSTMTLGRSGGRLPYGVRMTAMGSSPNIASSGVASDTIAFGEHHLPPVSMASTVPHSLRQARDNTIMDLQTQLKEVLRENDLLRKDVEVKESKLSSSMNSIKTFWSPELKKERALRKDEASKITIWKEQYRVVQEENQHMQMTIQALQDELRIQRDLNQLFQQDSSSRAGEPCVAELTEENFQRLHAEHERQAKELFLLRKTLEEMELRIETQKQTLNARDESIKKLLEMLQSKGLSAKATEEDHERTRRLAEAEMHVHHLESLLEQKEKENNMLREEMHRRFENAPDSAKTKALQTVIEMKDSKISSMERGLRDLEEEIQMLKSNGALSTEEREEEMKQMEVYRSHSKFMKNKVEQLKEELSSKEAQGEELKKRAAGLQAEIGQVKQELSRKDTELLALQTKLETLTNQFSDSKQHIEVLKESLTAKEQRAAILQTEVDALRLRLEEKETMLNKKTKQIQDMAEEKGTQAGEIHDLKDMLDVKERKVNVLQKKIENLQEQLRDKEKQMSSLKERVKSLQADTTNTDTALTTLEEALAEKERTIERLKEQRDRDEREKQEEIDNYKKDLKDLKEKVSLLQGDLSEKEASLLDLKEHASSLASSGLKKDSRLKTLEIALEQKKEECLKMELQLKKAHEATLEARASPEMSDRIQQLEKEIARYKDESSKAQAEVDRLLEILKEVENEKNDKDKKIAELERQVKDQNKKVANLKHKEQVEKKKSAQMLEEARRREDNLNDSSQQLQVEELLMAMEKVKQELESMKAKLSSTQQSLAEKETHLTNLRAERRKHLEEVLEMKQEALLAAISEKDANIALLELSSSKKKTQEEVAALKREKDRLVQQLKQQTQNRMKLMADNYEDDHFKSSHSNQTHRKPSPDQIIQSLLELDQNRSKLKLYIGHLTALCHDRDPLILRGLTPPASYNLDDDQAAWENELQKMTQEQLQNELEKGERDNADLQEFANAILQQIADHCPDILEQVVNALEESS</sequence>
<comment type="subcellular location">
    <subcellularLocation>
        <location evidence="1">Cytoplasm</location>
        <location evidence="1">Cytoskeleton</location>
    </subcellularLocation>
    <subcellularLocation>
        <location evidence="9">Presynapse</location>
    </subcellularLocation>
</comment>
<feature type="coiled-coil region" evidence="10">
    <location>
        <begin position="1018"/>
        <end position="1045"/>
    </location>
</feature>
<evidence type="ECO:0000256" key="4">
    <source>
        <dbReference type="ARBA" id="ARBA00022553"/>
    </source>
</evidence>
<feature type="domain" description="FIP-RBD" evidence="12">
    <location>
        <begin position="1002"/>
        <end position="1064"/>
    </location>
</feature>
<dbReference type="Pfam" id="PF09457">
    <property type="entry name" value="RBD-FIP"/>
    <property type="match status" value="1"/>
</dbReference>
<dbReference type="GeneID" id="103555811"/>
<dbReference type="Gene3D" id="1.10.287.1490">
    <property type="match status" value="1"/>
</dbReference>
<feature type="compositionally biased region" description="Gly residues" evidence="11">
    <location>
        <begin position="40"/>
        <end position="51"/>
    </location>
</feature>
<evidence type="ECO:0000256" key="3">
    <source>
        <dbReference type="ARBA" id="ARBA00022490"/>
    </source>
</evidence>
<dbReference type="Gene3D" id="1.20.5.2440">
    <property type="match status" value="1"/>
</dbReference>
<organism evidence="13 14">
    <name type="scientific">Equus przewalskii</name>
    <name type="common">Przewalski's horse</name>
    <name type="synonym">Equus caballus przewalskii</name>
    <dbReference type="NCBI Taxonomy" id="9798"/>
    <lineage>
        <taxon>Eukaryota</taxon>
        <taxon>Metazoa</taxon>
        <taxon>Chordata</taxon>
        <taxon>Craniata</taxon>
        <taxon>Vertebrata</taxon>
        <taxon>Euteleostomi</taxon>
        <taxon>Mammalia</taxon>
        <taxon>Eutheria</taxon>
        <taxon>Laurasiatheria</taxon>
        <taxon>Perissodactyla</taxon>
        <taxon>Equidae</taxon>
        <taxon>Equus</taxon>
    </lineage>
</organism>
<evidence type="ECO:0000256" key="8">
    <source>
        <dbReference type="ARBA" id="ARBA00023273"/>
    </source>
</evidence>
<evidence type="ECO:0000256" key="7">
    <source>
        <dbReference type="ARBA" id="ARBA00023212"/>
    </source>
</evidence>
<reference evidence="14" key="1">
    <citation type="submission" date="2025-08" db="UniProtKB">
        <authorList>
            <consortium name="RefSeq"/>
        </authorList>
    </citation>
    <scope>IDENTIFICATION</scope>
    <source>
        <tissue evidence="14">Blood</tissue>
    </source>
</reference>
<gene>
    <name evidence="14" type="primary">ERC1</name>
</gene>
<evidence type="ECO:0000256" key="5">
    <source>
        <dbReference type="ARBA" id="ARBA00023018"/>
    </source>
</evidence>
<feature type="coiled-coil region" evidence="10">
    <location>
        <begin position="215"/>
        <end position="280"/>
    </location>
</feature>
<dbReference type="SUPFAM" id="SSF57997">
    <property type="entry name" value="Tropomyosin"/>
    <property type="match status" value="1"/>
</dbReference>
<dbReference type="InterPro" id="IPR037245">
    <property type="entry name" value="FIP-RBD_C_sf"/>
</dbReference>